<evidence type="ECO:0000256" key="1">
    <source>
        <dbReference type="ARBA" id="ARBA00022741"/>
    </source>
</evidence>
<organism evidence="4 5">
    <name type="scientific">Steroidobacter flavus</name>
    <dbReference type="NCBI Taxonomy" id="1842136"/>
    <lineage>
        <taxon>Bacteria</taxon>
        <taxon>Pseudomonadati</taxon>
        <taxon>Pseudomonadota</taxon>
        <taxon>Gammaproteobacteria</taxon>
        <taxon>Steroidobacterales</taxon>
        <taxon>Steroidobacteraceae</taxon>
        <taxon>Steroidobacter</taxon>
    </lineage>
</organism>
<dbReference type="Gene3D" id="3.40.50.300">
    <property type="entry name" value="P-loop containing nucleotide triphosphate hydrolases"/>
    <property type="match status" value="1"/>
</dbReference>
<dbReference type="InterPro" id="IPR003593">
    <property type="entry name" value="AAA+_ATPase"/>
</dbReference>
<dbReference type="SUPFAM" id="SSF52540">
    <property type="entry name" value="P-loop containing nucleoside triphosphate hydrolases"/>
    <property type="match status" value="1"/>
</dbReference>
<dbReference type="GO" id="GO:0005524">
    <property type="term" value="F:ATP binding"/>
    <property type="evidence" value="ECO:0007669"/>
    <property type="project" value="UniProtKB-KW"/>
</dbReference>
<proteinExistence type="predicted"/>
<dbReference type="RefSeq" id="WP_380606499.1">
    <property type="nucleotide sequence ID" value="NZ_JBHSDU010000015.1"/>
</dbReference>
<dbReference type="PANTHER" id="PTHR24221">
    <property type="entry name" value="ATP-BINDING CASSETTE SUB-FAMILY B"/>
    <property type="match status" value="1"/>
</dbReference>
<protein>
    <submittedName>
        <fullName evidence="4">ATP-binding cassette domain-containing protein</fullName>
    </submittedName>
</protein>
<evidence type="ECO:0000313" key="5">
    <source>
        <dbReference type="Proteomes" id="UP001595904"/>
    </source>
</evidence>
<feature type="domain" description="ABC transporter" evidence="3">
    <location>
        <begin position="47"/>
        <end position="273"/>
    </location>
</feature>
<dbReference type="PROSITE" id="PS50893">
    <property type="entry name" value="ABC_TRANSPORTER_2"/>
    <property type="match status" value="1"/>
</dbReference>
<sequence length="273" mass="29563">MQTLRETLQLFWPVAAGFARRRLRVALALVTRRAVLAPPSPRRRGELTLEGITFSYREACAVLQSVSFTVPAGKTVAVVGLSGAGKSSLIRLLFRLYEPDAGRILLDGTPICDLSPSALRRAIAVVPQDTVLFNDTIAANIGFGRVGASDLEIQAAARLANLHEFISKLPYGYDTVVGEHGPKLSIGERQRVAIARAALKNPRIFVIDAAMSSLDARTEREIQRNLLGVSAHSTTLVIANQRSMVKHADRIVVLDRHGAVSQREELPTSAAQG</sequence>
<dbReference type="Proteomes" id="UP001595904">
    <property type="component" value="Unassembled WGS sequence"/>
</dbReference>
<evidence type="ECO:0000256" key="2">
    <source>
        <dbReference type="ARBA" id="ARBA00022840"/>
    </source>
</evidence>
<dbReference type="Pfam" id="PF00005">
    <property type="entry name" value="ABC_tran"/>
    <property type="match status" value="1"/>
</dbReference>
<dbReference type="InterPro" id="IPR003439">
    <property type="entry name" value="ABC_transporter-like_ATP-bd"/>
</dbReference>
<dbReference type="InterPro" id="IPR039421">
    <property type="entry name" value="Type_1_exporter"/>
</dbReference>
<accession>A0ABV8T715</accession>
<name>A0ABV8T715_9GAMM</name>
<dbReference type="PANTHER" id="PTHR24221:SF632">
    <property type="entry name" value="ATP-DEPENDENT LIPID A-CORE FLIPPASE"/>
    <property type="match status" value="1"/>
</dbReference>
<dbReference type="SMART" id="SM00382">
    <property type="entry name" value="AAA"/>
    <property type="match status" value="1"/>
</dbReference>
<evidence type="ECO:0000313" key="4">
    <source>
        <dbReference type="EMBL" id="MFC4314925.1"/>
    </source>
</evidence>
<dbReference type="InterPro" id="IPR027417">
    <property type="entry name" value="P-loop_NTPase"/>
</dbReference>
<dbReference type="EMBL" id="JBHSDU010000015">
    <property type="protein sequence ID" value="MFC4314925.1"/>
    <property type="molecule type" value="Genomic_DNA"/>
</dbReference>
<gene>
    <name evidence="4" type="ORF">ACFPN2_38035</name>
</gene>
<keyword evidence="5" id="KW-1185">Reference proteome</keyword>
<keyword evidence="1" id="KW-0547">Nucleotide-binding</keyword>
<evidence type="ECO:0000259" key="3">
    <source>
        <dbReference type="PROSITE" id="PS50893"/>
    </source>
</evidence>
<reference evidence="5" key="1">
    <citation type="journal article" date="2019" name="Int. J. Syst. Evol. Microbiol.">
        <title>The Global Catalogue of Microorganisms (GCM) 10K type strain sequencing project: providing services to taxonomists for standard genome sequencing and annotation.</title>
        <authorList>
            <consortium name="The Broad Institute Genomics Platform"/>
            <consortium name="The Broad Institute Genome Sequencing Center for Infectious Disease"/>
            <person name="Wu L."/>
            <person name="Ma J."/>
        </authorList>
    </citation>
    <scope>NUCLEOTIDE SEQUENCE [LARGE SCALE GENOMIC DNA]</scope>
    <source>
        <strain evidence="5">CGMCC 1.10759</strain>
    </source>
</reference>
<comment type="caution">
    <text evidence="4">The sequence shown here is derived from an EMBL/GenBank/DDBJ whole genome shotgun (WGS) entry which is preliminary data.</text>
</comment>
<keyword evidence="2 4" id="KW-0067">ATP-binding</keyword>